<dbReference type="AlphaFoldDB" id="A0AAW6KGD8"/>
<keyword evidence="4" id="KW-0812">Transmembrane</keyword>
<keyword evidence="3" id="KW-0598">Phosphotransferase system</keyword>
<keyword evidence="2" id="KW-0762">Sugar transport</keyword>
<evidence type="ECO:0000256" key="4">
    <source>
        <dbReference type="SAM" id="Phobius"/>
    </source>
</evidence>
<protein>
    <submittedName>
        <fullName evidence="5">PTS fructose transporter subunit IIC</fullName>
    </submittedName>
</protein>
<proteinExistence type="predicted"/>
<evidence type="ECO:0000256" key="3">
    <source>
        <dbReference type="ARBA" id="ARBA00022683"/>
    </source>
</evidence>
<keyword evidence="4" id="KW-0472">Membrane</keyword>
<sequence length="68" mass="7362">PILMIGSSISAILTYSFAVQVPAPHGGFLVLPVVTGAFQWVLSIIIGSLIGAFLYGFYQKRTYEKQKG</sequence>
<dbReference type="GO" id="GO:0005886">
    <property type="term" value="C:plasma membrane"/>
    <property type="evidence" value="ECO:0007669"/>
    <property type="project" value="TreeGrafter"/>
</dbReference>
<dbReference type="PANTHER" id="PTHR30505">
    <property type="entry name" value="FRUCTOSE-LIKE PERMEASE"/>
    <property type="match status" value="1"/>
</dbReference>
<dbReference type="GO" id="GO:0090563">
    <property type="term" value="F:protein-phosphocysteine-sugar phosphotransferase activity"/>
    <property type="evidence" value="ECO:0007669"/>
    <property type="project" value="TreeGrafter"/>
</dbReference>
<evidence type="ECO:0000313" key="6">
    <source>
        <dbReference type="Proteomes" id="UP001216709"/>
    </source>
</evidence>
<dbReference type="InterPro" id="IPR050864">
    <property type="entry name" value="Bacterial_PTS_Sugar_Transport"/>
</dbReference>
<feature type="non-terminal residue" evidence="5">
    <location>
        <position position="1"/>
    </location>
</feature>
<evidence type="ECO:0000256" key="2">
    <source>
        <dbReference type="ARBA" id="ARBA00022597"/>
    </source>
</evidence>
<evidence type="ECO:0000313" key="5">
    <source>
        <dbReference type="EMBL" id="MDE1452771.1"/>
    </source>
</evidence>
<name>A0AAW6KGD8_9BACI</name>
<reference evidence="5" key="1">
    <citation type="submission" date="2022-12" db="EMBL/GenBank/DDBJ databases">
        <title>Draft Genome Sequences of Bacillus licheniformis and Bacillus paralicheniformis strains isolated from Irish skim milk powders.</title>
        <authorList>
            <person name="Lourenco A."/>
            <person name="Li F."/>
            <person name="Geraldine D."/>
            <person name="Tobin J.T."/>
            <person name="Butler F."/>
            <person name="Jordan K."/>
            <person name="Obrien T."/>
        </authorList>
    </citation>
    <scope>NUCLEOTIDE SEQUENCE</scope>
    <source>
        <strain evidence="5">3370</strain>
    </source>
</reference>
<comment type="caution">
    <text evidence="5">The sequence shown here is derived from an EMBL/GenBank/DDBJ whole genome shotgun (WGS) entry which is preliminary data.</text>
</comment>
<dbReference type="PANTHER" id="PTHR30505:SF28">
    <property type="entry name" value="PTS SYSTEM 2-O-ALPHA-MANNOSYL-D-GLYCERATE-SPECIFIC EIIABC COMPONENT"/>
    <property type="match status" value="1"/>
</dbReference>
<organism evidence="5 6">
    <name type="scientific">Bacillus paralicheniformis</name>
    <dbReference type="NCBI Taxonomy" id="1648923"/>
    <lineage>
        <taxon>Bacteria</taxon>
        <taxon>Bacillati</taxon>
        <taxon>Bacillota</taxon>
        <taxon>Bacilli</taxon>
        <taxon>Bacillales</taxon>
        <taxon>Bacillaceae</taxon>
        <taxon>Bacillus</taxon>
    </lineage>
</organism>
<keyword evidence="4" id="KW-1133">Transmembrane helix</keyword>
<dbReference type="EMBL" id="JARAFO010000026">
    <property type="protein sequence ID" value="MDE1452771.1"/>
    <property type="molecule type" value="Genomic_DNA"/>
</dbReference>
<accession>A0AAW6KGD8</accession>
<dbReference type="GO" id="GO:0009401">
    <property type="term" value="P:phosphoenolpyruvate-dependent sugar phosphotransferase system"/>
    <property type="evidence" value="ECO:0007669"/>
    <property type="project" value="UniProtKB-KW"/>
</dbReference>
<gene>
    <name evidence="5" type="ORF">PVN32_11375</name>
</gene>
<keyword evidence="1" id="KW-0813">Transport</keyword>
<dbReference type="Proteomes" id="UP001216709">
    <property type="component" value="Unassembled WGS sequence"/>
</dbReference>
<feature type="transmembrane region" description="Helical" evidence="4">
    <location>
        <begin position="37"/>
        <end position="58"/>
    </location>
</feature>
<evidence type="ECO:0000256" key="1">
    <source>
        <dbReference type="ARBA" id="ARBA00022448"/>
    </source>
</evidence>